<protein>
    <submittedName>
        <fullName evidence="1">Uncharacterized protein</fullName>
    </submittedName>
</protein>
<dbReference type="EMBL" id="FNDK01000023">
    <property type="protein sequence ID" value="SDI15213.1"/>
    <property type="molecule type" value="Genomic_DNA"/>
</dbReference>
<keyword evidence="2" id="KW-1185">Reference proteome</keyword>
<evidence type="ECO:0000313" key="1">
    <source>
        <dbReference type="EMBL" id="SDI15213.1"/>
    </source>
</evidence>
<sequence length="61" mass="7016">MIYVNNTAGNHAHLMVGDYKAGDIEYIGHNQWHYKMNDGHENITRTLSQAVEEMKGRVLDK</sequence>
<evidence type="ECO:0000313" key="2">
    <source>
        <dbReference type="Proteomes" id="UP000199163"/>
    </source>
</evidence>
<accession>A0A1G8I8G9</accession>
<dbReference type="STRING" id="568899.SAMN05192534_12340"/>
<gene>
    <name evidence="1" type="ORF">SAMN05192534_12340</name>
</gene>
<name>A0A1G8I8G9_9BACI</name>
<proteinExistence type="predicted"/>
<dbReference type="Proteomes" id="UP000199163">
    <property type="component" value="Unassembled WGS sequence"/>
</dbReference>
<dbReference type="AlphaFoldDB" id="A0A1G8I8G9"/>
<dbReference type="RefSeq" id="WP_091275574.1">
    <property type="nucleotide sequence ID" value="NZ_FNDK01000023.1"/>
</dbReference>
<organism evidence="1 2">
    <name type="scientific">Alteribacillus persepolensis</name>
    <dbReference type="NCBI Taxonomy" id="568899"/>
    <lineage>
        <taxon>Bacteria</taxon>
        <taxon>Bacillati</taxon>
        <taxon>Bacillota</taxon>
        <taxon>Bacilli</taxon>
        <taxon>Bacillales</taxon>
        <taxon>Bacillaceae</taxon>
        <taxon>Alteribacillus</taxon>
    </lineage>
</organism>
<reference evidence="1 2" key="1">
    <citation type="submission" date="2016-10" db="EMBL/GenBank/DDBJ databases">
        <authorList>
            <person name="de Groot N.N."/>
        </authorList>
    </citation>
    <scope>NUCLEOTIDE SEQUENCE [LARGE SCALE GENOMIC DNA]</scope>
    <source>
        <strain evidence="1 2">DSM 21632</strain>
    </source>
</reference>